<comment type="similarity">
    <text evidence="5">Belongs to the YciB family.</text>
</comment>
<evidence type="ECO:0000256" key="4">
    <source>
        <dbReference type="ARBA" id="ARBA00023136"/>
    </source>
</evidence>
<evidence type="ECO:0000256" key="3">
    <source>
        <dbReference type="ARBA" id="ARBA00022989"/>
    </source>
</evidence>
<evidence type="ECO:0000313" key="6">
    <source>
        <dbReference type="EMBL" id="MFH0255020.1"/>
    </source>
</evidence>
<keyword evidence="4 5" id="KW-0472">Membrane</keyword>
<evidence type="ECO:0000256" key="5">
    <source>
        <dbReference type="HAMAP-Rule" id="MF_00189"/>
    </source>
</evidence>
<keyword evidence="3 5" id="KW-1133">Transmembrane helix</keyword>
<accession>A0ABW7IA03</accession>
<feature type="transmembrane region" description="Helical" evidence="5">
    <location>
        <begin position="41"/>
        <end position="65"/>
    </location>
</feature>
<dbReference type="PANTHER" id="PTHR36917">
    <property type="entry name" value="INTRACELLULAR SEPTATION PROTEIN A-RELATED"/>
    <property type="match status" value="1"/>
</dbReference>
<keyword evidence="1 5" id="KW-1003">Cell membrane</keyword>
<dbReference type="Pfam" id="PF04279">
    <property type="entry name" value="IspA"/>
    <property type="match status" value="1"/>
</dbReference>
<keyword evidence="7" id="KW-1185">Reference proteome</keyword>
<feature type="transmembrane region" description="Helical" evidence="5">
    <location>
        <begin position="72"/>
        <end position="90"/>
    </location>
</feature>
<evidence type="ECO:0000313" key="7">
    <source>
        <dbReference type="Proteomes" id="UP001607157"/>
    </source>
</evidence>
<organism evidence="6 7">
    <name type="scientific">Roseovarius aquimarinus</name>
    <dbReference type="NCBI Taxonomy" id="1229156"/>
    <lineage>
        <taxon>Bacteria</taxon>
        <taxon>Pseudomonadati</taxon>
        <taxon>Pseudomonadota</taxon>
        <taxon>Alphaproteobacteria</taxon>
        <taxon>Rhodobacterales</taxon>
        <taxon>Roseobacteraceae</taxon>
        <taxon>Roseovarius</taxon>
    </lineage>
</organism>
<comment type="subcellular location">
    <subcellularLocation>
        <location evidence="5">Cell inner membrane</location>
        <topology evidence="5">Multi-pass membrane protein</topology>
    </subcellularLocation>
</comment>
<evidence type="ECO:0000256" key="2">
    <source>
        <dbReference type="ARBA" id="ARBA00022692"/>
    </source>
</evidence>
<dbReference type="PANTHER" id="PTHR36917:SF1">
    <property type="entry name" value="INNER MEMBRANE-SPANNING PROTEIN YCIB"/>
    <property type="match status" value="1"/>
</dbReference>
<feature type="transmembrane region" description="Helical" evidence="5">
    <location>
        <begin position="173"/>
        <end position="196"/>
    </location>
</feature>
<gene>
    <name evidence="5" type="primary">yciB</name>
    <name evidence="6" type="ORF">ACGRVM_14035</name>
</gene>
<dbReference type="Proteomes" id="UP001607157">
    <property type="component" value="Unassembled WGS sequence"/>
</dbReference>
<dbReference type="InterPro" id="IPR006008">
    <property type="entry name" value="YciB"/>
</dbReference>
<sequence length="209" mass="23316">MTAKPLHSGVKALLEFGPLVGFLVAYLIFRNETFRVLGTDYTGFVAVTAAFIPVFLAGIGALWLLTGKVAKIQIATAVMVVLFGGLGVWMNDPSLFKMKPTAVYLLLAFILGLGLVRGQSWLEYIMDDMVPMTAKGWNILTKRVTLLFLASAALNELVWRTQSEKFWVLFETLAMPVLIAIFFMTQIALFVDHASMKPEKPKKRRRKKA</sequence>
<keyword evidence="2 5" id="KW-0812">Transmembrane</keyword>
<reference evidence="6 7" key="1">
    <citation type="submission" date="2024-10" db="EMBL/GenBank/DDBJ databases">
        <authorList>
            <person name="Yang X.-N."/>
        </authorList>
    </citation>
    <scope>NUCLEOTIDE SEQUENCE [LARGE SCALE GENOMIC DNA]</scope>
    <source>
        <strain evidence="6 7">CAU 1059</strain>
    </source>
</reference>
<proteinExistence type="inferred from homology"/>
<feature type="transmembrane region" description="Helical" evidence="5">
    <location>
        <begin position="102"/>
        <end position="122"/>
    </location>
</feature>
<dbReference type="RefSeq" id="WP_377172611.1">
    <property type="nucleotide sequence ID" value="NZ_JBHTJC010000004.1"/>
</dbReference>
<protein>
    <recommendedName>
        <fullName evidence="5">Inner membrane-spanning protein YciB</fullName>
    </recommendedName>
</protein>
<dbReference type="HAMAP" id="MF_00189">
    <property type="entry name" value="YciB"/>
    <property type="match status" value="1"/>
</dbReference>
<name>A0ABW7IA03_9RHOB</name>
<dbReference type="EMBL" id="JBIHMM010000004">
    <property type="protein sequence ID" value="MFH0255020.1"/>
    <property type="molecule type" value="Genomic_DNA"/>
</dbReference>
<evidence type="ECO:0000256" key="1">
    <source>
        <dbReference type="ARBA" id="ARBA00022475"/>
    </source>
</evidence>
<comment type="function">
    <text evidence="5">Plays a role in cell envelope biogenesis, maintenance of cell envelope integrity and membrane homeostasis.</text>
</comment>
<feature type="transmembrane region" description="Helical" evidence="5">
    <location>
        <begin position="143"/>
        <end position="161"/>
    </location>
</feature>
<keyword evidence="5" id="KW-0997">Cell inner membrane</keyword>
<comment type="caution">
    <text evidence="6">The sequence shown here is derived from an EMBL/GenBank/DDBJ whole genome shotgun (WGS) entry which is preliminary data.</text>
</comment>
<feature type="transmembrane region" description="Helical" evidence="5">
    <location>
        <begin position="12"/>
        <end position="29"/>
    </location>
</feature>